<reference evidence="1" key="1">
    <citation type="journal article" date="2022" name="Nat. Microbiol.">
        <title>Unique mobile elements and scalable gene flow at the prokaryote-eukaryote boundary revealed by circularized Asgard archaea genomes.</title>
        <authorList>
            <person name="Wu F."/>
            <person name="Speth D.R."/>
            <person name="Philosof A."/>
            <person name="Cremiere A."/>
            <person name="Narayanan A."/>
            <person name="Barco R.A."/>
            <person name="Connon S.A."/>
            <person name="Amend J.P."/>
            <person name="Antoshechkin I.A."/>
            <person name="Orphan V.J."/>
        </authorList>
    </citation>
    <scope>NUCLEOTIDE SEQUENCE</scope>
    <source>
        <strain evidence="1">PR6</strain>
    </source>
</reference>
<gene>
    <name evidence="1" type="ORF">K9W46_00735</name>
</gene>
<accession>A0A9Y1FPI6</accession>
<sequence length="97" mass="11390">MDEPNNNNNTNGEEINTTSGLTAITQLVDITANELFTHNETTSRTHKVFIYSAPNLKEQQYQIYEEDDDIKCLEEAQKDKMRELWDNEYDEEWETLA</sequence>
<dbReference type="Proteomes" id="UP001200513">
    <property type="component" value="Chromosome"/>
</dbReference>
<dbReference type="EMBL" id="CP084167">
    <property type="protein sequence ID" value="UJG43723.1"/>
    <property type="molecule type" value="Genomic_DNA"/>
</dbReference>
<proteinExistence type="predicted"/>
<evidence type="ECO:0000313" key="1">
    <source>
        <dbReference type="EMBL" id="UJG43723.1"/>
    </source>
</evidence>
<name>A0A9Y1FPI6_9ARCH</name>
<organism evidence="1">
    <name type="scientific">Candidatus Heimdallarchaeum endolithica</name>
    <dbReference type="NCBI Taxonomy" id="2876572"/>
    <lineage>
        <taxon>Archaea</taxon>
        <taxon>Promethearchaeati</taxon>
        <taxon>Candidatus Heimdallarchaeota</taxon>
        <taxon>Candidatus Heimdallarchaeia (ex Rinke et al. 2021) (nom. nud.)</taxon>
        <taxon>Candidatus Heimdallarchaeales</taxon>
        <taxon>Candidatus Heimdallarchaeaceae</taxon>
        <taxon>Candidatus Heimdallarchaeum</taxon>
    </lineage>
</organism>
<protein>
    <submittedName>
        <fullName evidence="1">Uncharacterized protein</fullName>
    </submittedName>
</protein>
<dbReference type="AlphaFoldDB" id="A0A9Y1FPI6"/>